<feature type="signal peptide" evidence="1">
    <location>
        <begin position="1"/>
        <end position="20"/>
    </location>
</feature>
<sequence>MVFYKATVFLCLVFGLPVAASDSIRIARAIFRALYGCGHPDAGGLHAADCSGVHSTVTDFARFRG</sequence>
<dbReference type="Proteomes" id="UP000321746">
    <property type="component" value="Unassembled WGS sequence"/>
</dbReference>
<evidence type="ECO:0000256" key="1">
    <source>
        <dbReference type="SAM" id="SignalP"/>
    </source>
</evidence>
<accession>A0A511XHF6</accession>
<comment type="caution">
    <text evidence="2">The sequence shown here is derived from an EMBL/GenBank/DDBJ whole genome shotgun (WGS) entry which is preliminary data.</text>
</comment>
<feature type="chain" id="PRO_5021963188" evidence="1">
    <location>
        <begin position="21"/>
        <end position="65"/>
    </location>
</feature>
<protein>
    <submittedName>
        <fullName evidence="2">Uncharacterized protein</fullName>
    </submittedName>
</protein>
<keyword evidence="3" id="KW-1185">Reference proteome</keyword>
<dbReference type="AlphaFoldDB" id="A0A511XHF6"/>
<dbReference type="EMBL" id="BJYG01000005">
    <property type="protein sequence ID" value="GEN62380.1"/>
    <property type="molecule type" value="Genomic_DNA"/>
</dbReference>
<reference evidence="2 3" key="1">
    <citation type="submission" date="2019-07" db="EMBL/GenBank/DDBJ databases">
        <title>Whole genome shotgun sequence of Acetobacter oeni NBRC 105207.</title>
        <authorList>
            <person name="Hosoyama A."/>
            <person name="Uohara A."/>
            <person name="Ohji S."/>
            <person name="Ichikawa N."/>
        </authorList>
    </citation>
    <scope>NUCLEOTIDE SEQUENCE [LARGE SCALE GENOMIC DNA]</scope>
    <source>
        <strain evidence="2 3">NBRC 105207</strain>
    </source>
</reference>
<proteinExistence type="predicted"/>
<name>A0A511XHF6_9PROT</name>
<gene>
    <name evidence="2" type="ORF">AOE01nite_06040</name>
</gene>
<evidence type="ECO:0000313" key="2">
    <source>
        <dbReference type="EMBL" id="GEN62380.1"/>
    </source>
</evidence>
<organism evidence="2 3">
    <name type="scientific">Acetobacter oeni</name>
    <dbReference type="NCBI Taxonomy" id="304077"/>
    <lineage>
        <taxon>Bacteria</taxon>
        <taxon>Pseudomonadati</taxon>
        <taxon>Pseudomonadota</taxon>
        <taxon>Alphaproteobacteria</taxon>
        <taxon>Acetobacterales</taxon>
        <taxon>Acetobacteraceae</taxon>
        <taxon>Acetobacter</taxon>
    </lineage>
</organism>
<evidence type="ECO:0000313" key="3">
    <source>
        <dbReference type="Proteomes" id="UP000321746"/>
    </source>
</evidence>
<keyword evidence="1" id="KW-0732">Signal</keyword>